<keyword evidence="2" id="KW-0285">Flavoprotein</keyword>
<proteinExistence type="inferred from homology"/>
<dbReference type="Proteomes" id="UP000723463">
    <property type="component" value="Unassembled WGS sequence"/>
</dbReference>
<dbReference type="GO" id="GO:0071949">
    <property type="term" value="F:FAD binding"/>
    <property type="evidence" value="ECO:0007669"/>
    <property type="project" value="InterPro"/>
</dbReference>
<dbReference type="PANTHER" id="PTHR13789:SF309">
    <property type="entry name" value="PUTATIVE (AFU_ORTHOLOGUE AFUA_6G14510)-RELATED"/>
    <property type="match status" value="1"/>
</dbReference>
<keyword evidence="5" id="KW-0503">Monooxygenase</keyword>
<comment type="similarity">
    <text evidence="1">Belongs to the paxM FAD-dependent monooxygenase family.</text>
</comment>
<evidence type="ECO:0000256" key="2">
    <source>
        <dbReference type="ARBA" id="ARBA00022630"/>
    </source>
</evidence>
<reference evidence="7" key="1">
    <citation type="journal article" date="2020" name="Fungal Divers.">
        <title>Resolving the Mortierellaceae phylogeny through synthesis of multi-gene phylogenetics and phylogenomics.</title>
        <authorList>
            <person name="Vandepol N."/>
            <person name="Liber J."/>
            <person name="Desiro A."/>
            <person name="Na H."/>
            <person name="Kennedy M."/>
            <person name="Barry K."/>
            <person name="Grigoriev I.V."/>
            <person name="Miller A.N."/>
            <person name="O'Donnell K."/>
            <person name="Stajich J.E."/>
            <person name="Bonito G."/>
        </authorList>
    </citation>
    <scope>NUCLEOTIDE SEQUENCE</scope>
    <source>
        <strain evidence="7">NRRL 2591</strain>
    </source>
</reference>
<dbReference type="InterPro" id="IPR050493">
    <property type="entry name" value="FAD-dep_Monooxygenase_BioMet"/>
</dbReference>
<dbReference type="AlphaFoldDB" id="A0A9P6K2J0"/>
<dbReference type="GO" id="GO:0004497">
    <property type="term" value="F:monooxygenase activity"/>
    <property type="evidence" value="ECO:0007669"/>
    <property type="project" value="UniProtKB-KW"/>
</dbReference>
<evidence type="ECO:0000256" key="5">
    <source>
        <dbReference type="ARBA" id="ARBA00023033"/>
    </source>
</evidence>
<evidence type="ECO:0000256" key="1">
    <source>
        <dbReference type="ARBA" id="ARBA00007992"/>
    </source>
</evidence>
<dbReference type="InterPro" id="IPR036188">
    <property type="entry name" value="FAD/NAD-bd_sf"/>
</dbReference>
<dbReference type="Pfam" id="PF01494">
    <property type="entry name" value="FAD_binding_3"/>
    <property type="match status" value="1"/>
</dbReference>
<dbReference type="InterPro" id="IPR002938">
    <property type="entry name" value="FAD-bd"/>
</dbReference>
<comment type="caution">
    <text evidence="7">The sequence shown here is derived from an EMBL/GenBank/DDBJ whole genome shotgun (WGS) entry which is preliminary data.</text>
</comment>
<dbReference type="Gene3D" id="3.50.50.60">
    <property type="entry name" value="FAD/NAD(P)-binding domain"/>
    <property type="match status" value="1"/>
</dbReference>
<feature type="non-terminal residue" evidence="7">
    <location>
        <position position="256"/>
    </location>
</feature>
<dbReference type="SUPFAM" id="SSF51905">
    <property type="entry name" value="FAD/NAD(P)-binding domain"/>
    <property type="match status" value="1"/>
</dbReference>
<dbReference type="EMBL" id="JAAAXW010000119">
    <property type="protein sequence ID" value="KAF9543223.1"/>
    <property type="molecule type" value="Genomic_DNA"/>
</dbReference>
<evidence type="ECO:0000256" key="4">
    <source>
        <dbReference type="ARBA" id="ARBA00023002"/>
    </source>
</evidence>
<organism evidence="7 8">
    <name type="scientific">Mortierella hygrophila</name>
    <dbReference type="NCBI Taxonomy" id="979708"/>
    <lineage>
        <taxon>Eukaryota</taxon>
        <taxon>Fungi</taxon>
        <taxon>Fungi incertae sedis</taxon>
        <taxon>Mucoromycota</taxon>
        <taxon>Mortierellomycotina</taxon>
        <taxon>Mortierellomycetes</taxon>
        <taxon>Mortierellales</taxon>
        <taxon>Mortierellaceae</taxon>
        <taxon>Mortierella</taxon>
    </lineage>
</organism>
<dbReference type="PANTHER" id="PTHR13789">
    <property type="entry name" value="MONOOXYGENASE"/>
    <property type="match status" value="1"/>
</dbReference>
<keyword evidence="8" id="KW-1185">Reference proteome</keyword>
<feature type="domain" description="FAD-binding" evidence="6">
    <location>
        <begin position="59"/>
        <end position="256"/>
    </location>
</feature>
<accession>A0A9P6K2J0</accession>
<evidence type="ECO:0000313" key="7">
    <source>
        <dbReference type="EMBL" id="KAF9543223.1"/>
    </source>
</evidence>
<evidence type="ECO:0000259" key="6">
    <source>
        <dbReference type="Pfam" id="PF01494"/>
    </source>
</evidence>
<protein>
    <recommendedName>
        <fullName evidence="6">FAD-binding domain-containing protein</fullName>
    </recommendedName>
</protein>
<keyword evidence="3" id="KW-0274">FAD</keyword>
<evidence type="ECO:0000256" key="3">
    <source>
        <dbReference type="ARBA" id="ARBA00022827"/>
    </source>
</evidence>
<evidence type="ECO:0000313" key="8">
    <source>
        <dbReference type="Proteomes" id="UP000723463"/>
    </source>
</evidence>
<sequence length="256" mass="28851">MTERPPRVFITGANLGGHFLGILIEKAWIPFEIFERSAEIKPLDKLDLIGKNEGTSAEFVGCDRLLCTRPELYDILLKRILSCKIHMSKRVLYFGQNHEGVTVQFSGNTSMHSDILVGADGAHSAVRQHLDSLPKTDTGNEQKNISLLGTTEPLDPAKFPEVLNSKDYFVVGDKDTPYTLGITEIAHEQLSYSDWIPQLNQEMMDPIRHFVTPYRALGDLFDATDIEKVSKVYFEDKLFETWTHGRTVLIGDAAHM</sequence>
<keyword evidence="4" id="KW-0560">Oxidoreductase</keyword>
<gene>
    <name evidence="7" type="ORF">EC957_001098</name>
</gene>
<name>A0A9P6K2J0_9FUNG</name>